<evidence type="ECO:0000256" key="3">
    <source>
        <dbReference type="ARBA" id="ARBA00022977"/>
    </source>
</evidence>
<dbReference type="PANTHER" id="PTHR20857">
    <property type="entry name" value="THIAMINE-PHOSPHATE PYROPHOSPHORYLASE"/>
    <property type="match status" value="1"/>
</dbReference>
<dbReference type="CDD" id="cd00564">
    <property type="entry name" value="TMP_TenI"/>
    <property type="match status" value="1"/>
</dbReference>
<sequence length="196" mass="20259">MVIVFTDRRQARRPLPEVVAAAVEGGARTVVLREKDLPDGERADLAARLYEVIAPAGGRLLLAGREAGWADRAGFAVADGQHLAAADPWPDAPRGMVGRSCHDAGELTRAAAEGCSYATLSPVFPSRSKPGYGPPLGLDRLRGLCAHAGLPVYALGGVESADRAARCRAAGAAGVAVMGAVMRADDPAAVVKELMP</sequence>
<evidence type="ECO:0000313" key="5">
    <source>
        <dbReference type="EMBL" id="NJC69770.1"/>
    </source>
</evidence>
<dbReference type="EMBL" id="JAATVY010000004">
    <property type="protein sequence ID" value="NJC69770.1"/>
    <property type="molecule type" value="Genomic_DNA"/>
</dbReference>
<evidence type="ECO:0000259" key="4">
    <source>
        <dbReference type="Pfam" id="PF02581"/>
    </source>
</evidence>
<keyword evidence="3" id="KW-0784">Thiamine biosynthesis</keyword>
<comment type="caution">
    <text evidence="5">The sequence shown here is derived from an EMBL/GenBank/DDBJ whole genome shotgun (WGS) entry which is preliminary data.</text>
</comment>
<dbReference type="Pfam" id="PF02581">
    <property type="entry name" value="TMP-TENI"/>
    <property type="match status" value="1"/>
</dbReference>
<dbReference type="PANTHER" id="PTHR20857:SF15">
    <property type="entry name" value="THIAMINE-PHOSPHATE SYNTHASE"/>
    <property type="match status" value="1"/>
</dbReference>
<comment type="function">
    <text evidence="1">Condenses 4-methyl-5-(beta-hydroxyethyl)thiazole monophosphate (THZ-P) and 2-methyl-4-amino-5-hydroxymethyl pyrimidine pyrophosphate (HMP-PP) to form thiamine monophosphate (TMP).</text>
</comment>
<name>A0ABX0XX09_9ACTN</name>
<evidence type="ECO:0000256" key="1">
    <source>
        <dbReference type="ARBA" id="ARBA00003814"/>
    </source>
</evidence>
<dbReference type="InterPro" id="IPR022998">
    <property type="entry name" value="ThiamineP_synth_TenI"/>
</dbReference>
<evidence type="ECO:0000313" key="6">
    <source>
        <dbReference type="Proteomes" id="UP000722989"/>
    </source>
</evidence>
<dbReference type="SUPFAM" id="SSF51391">
    <property type="entry name" value="Thiamin phosphate synthase"/>
    <property type="match status" value="1"/>
</dbReference>
<feature type="domain" description="Thiamine phosphate synthase/TenI" evidence="4">
    <location>
        <begin position="4"/>
        <end position="181"/>
    </location>
</feature>
<gene>
    <name evidence="5" type="ORF">HC031_08560</name>
</gene>
<keyword evidence="6" id="KW-1185">Reference proteome</keyword>
<dbReference type="Gene3D" id="3.20.20.70">
    <property type="entry name" value="Aldolase class I"/>
    <property type="match status" value="1"/>
</dbReference>
<dbReference type="RefSeq" id="WP_167924661.1">
    <property type="nucleotide sequence ID" value="NZ_JAATVY010000004.1"/>
</dbReference>
<comment type="pathway">
    <text evidence="2">Cofactor biosynthesis; thiamine diphosphate biosynthesis.</text>
</comment>
<protein>
    <submittedName>
        <fullName evidence="5">Thiamine phosphate synthase</fullName>
    </submittedName>
</protein>
<proteinExistence type="predicted"/>
<organism evidence="5 6">
    <name type="scientific">Planosporangium thailandense</name>
    <dbReference type="NCBI Taxonomy" id="765197"/>
    <lineage>
        <taxon>Bacteria</taxon>
        <taxon>Bacillati</taxon>
        <taxon>Actinomycetota</taxon>
        <taxon>Actinomycetes</taxon>
        <taxon>Micromonosporales</taxon>
        <taxon>Micromonosporaceae</taxon>
        <taxon>Planosporangium</taxon>
    </lineage>
</organism>
<dbReference type="InterPro" id="IPR013785">
    <property type="entry name" value="Aldolase_TIM"/>
</dbReference>
<dbReference type="InterPro" id="IPR036206">
    <property type="entry name" value="ThiamineP_synth_sf"/>
</dbReference>
<reference evidence="5 6" key="1">
    <citation type="submission" date="2020-03" db="EMBL/GenBank/DDBJ databases">
        <title>WGS of the type strain of Planosporangium spp.</title>
        <authorList>
            <person name="Thawai C."/>
        </authorList>
    </citation>
    <scope>NUCLEOTIDE SEQUENCE [LARGE SCALE GENOMIC DNA]</scope>
    <source>
        <strain evidence="5 6">TBRC 5610</strain>
    </source>
</reference>
<evidence type="ECO:0000256" key="2">
    <source>
        <dbReference type="ARBA" id="ARBA00004948"/>
    </source>
</evidence>
<dbReference type="Proteomes" id="UP000722989">
    <property type="component" value="Unassembled WGS sequence"/>
</dbReference>
<accession>A0ABX0XX09</accession>